<dbReference type="CDD" id="cd18808">
    <property type="entry name" value="SF1_C_Upf1"/>
    <property type="match status" value="1"/>
</dbReference>
<feature type="domain" description="DNA2/NAM7 helicase helicase" evidence="6">
    <location>
        <begin position="183"/>
        <end position="404"/>
    </location>
</feature>
<keyword evidence="3" id="KW-0378">Hydrolase</keyword>
<proteinExistence type="inferred from homology"/>
<dbReference type="STRING" id="1416801.SAMN05192553_11194"/>
<protein>
    <submittedName>
        <fullName evidence="8">Superfamily I DNA and/or RNA helicase</fullName>
    </submittedName>
</protein>
<accession>A0A1H7BNL2</accession>
<dbReference type="InterPro" id="IPR027417">
    <property type="entry name" value="P-loop_NTPase"/>
</dbReference>
<dbReference type="OrthoDB" id="9757917at2"/>
<keyword evidence="5" id="KW-0067">ATP-binding</keyword>
<evidence type="ECO:0000259" key="7">
    <source>
        <dbReference type="Pfam" id="PF13087"/>
    </source>
</evidence>
<feature type="domain" description="DNA2/NAM7 helicase-like C-terminal" evidence="7">
    <location>
        <begin position="411"/>
        <end position="611"/>
    </location>
</feature>
<evidence type="ECO:0000313" key="8">
    <source>
        <dbReference type="EMBL" id="SEJ75850.1"/>
    </source>
</evidence>
<organism evidence="8 9">
    <name type="scientific">Cyclobacterium xiamenense</name>
    <dbReference type="NCBI Taxonomy" id="1297121"/>
    <lineage>
        <taxon>Bacteria</taxon>
        <taxon>Pseudomonadati</taxon>
        <taxon>Bacteroidota</taxon>
        <taxon>Cytophagia</taxon>
        <taxon>Cytophagales</taxon>
        <taxon>Cyclobacteriaceae</taxon>
        <taxon>Cyclobacterium</taxon>
    </lineage>
</organism>
<reference evidence="9" key="1">
    <citation type="submission" date="2016-10" db="EMBL/GenBank/DDBJ databases">
        <authorList>
            <person name="Varghese N."/>
            <person name="Submissions S."/>
        </authorList>
    </citation>
    <scope>NUCLEOTIDE SEQUENCE [LARGE SCALE GENOMIC DNA]</scope>
    <source>
        <strain evidence="9">IBRC-M 10761</strain>
    </source>
</reference>
<keyword evidence="2" id="KW-0547">Nucleotide-binding</keyword>
<dbReference type="GO" id="GO:0005694">
    <property type="term" value="C:chromosome"/>
    <property type="evidence" value="ECO:0007669"/>
    <property type="project" value="UniProtKB-ARBA"/>
</dbReference>
<dbReference type="RefSeq" id="WP_092178629.1">
    <property type="nucleotide sequence ID" value="NZ_FNZH01000011.1"/>
</dbReference>
<dbReference type="InterPro" id="IPR041677">
    <property type="entry name" value="DNA2/NAM7_AAA_11"/>
</dbReference>
<dbReference type="Pfam" id="PF13086">
    <property type="entry name" value="AAA_11"/>
    <property type="match status" value="1"/>
</dbReference>
<comment type="similarity">
    <text evidence="1">Belongs to the DNA2/NAM7 helicase family.</text>
</comment>
<evidence type="ECO:0000259" key="6">
    <source>
        <dbReference type="Pfam" id="PF13086"/>
    </source>
</evidence>
<dbReference type="AlphaFoldDB" id="A0A1H7BNL2"/>
<dbReference type="PANTHER" id="PTHR43788">
    <property type="entry name" value="DNA2/NAM7 HELICASE FAMILY MEMBER"/>
    <property type="match status" value="1"/>
</dbReference>
<dbReference type="GO" id="GO:0043139">
    <property type="term" value="F:5'-3' DNA helicase activity"/>
    <property type="evidence" value="ECO:0007669"/>
    <property type="project" value="TreeGrafter"/>
</dbReference>
<evidence type="ECO:0000256" key="1">
    <source>
        <dbReference type="ARBA" id="ARBA00007913"/>
    </source>
</evidence>
<evidence type="ECO:0000256" key="4">
    <source>
        <dbReference type="ARBA" id="ARBA00022806"/>
    </source>
</evidence>
<evidence type="ECO:0000256" key="5">
    <source>
        <dbReference type="ARBA" id="ARBA00022840"/>
    </source>
</evidence>
<keyword evidence="4 8" id="KW-0347">Helicase</keyword>
<evidence type="ECO:0000256" key="2">
    <source>
        <dbReference type="ARBA" id="ARBA00022741"/>
    </source>
</evidence>
<name>A0A1H7BNL2_9BACT</name>
<dbReference type="InterPro" id="IPR041679">
    <property type="entry name" value="DNA2/NAM7-like_C"/>
</dbReference>
<dbReference type="PANTHER" id="PTHR43788:SF8">
    <property type="entry name" value="DNA-BINDING PROTEIN SMUBP-2"/>
    <property type="match status" value="1"/>
</dbReference>
<dbReference type="FunFam" id="3.40.50.300:FF:000326">
    <property type="entry name" value="P-loop containing nucleoside triphosphate hydrolase"/>
    <property type="match status" value="1"/>
</dbReference>
<dbReference type="EMBL" id="FNZH01000011">
    <property type="protein sequence ID" value="SEJ75850.1"/>
    <property type="molecule type" value="Genomic_DNA"/>
</dbReference>
<dbReference type="InterPro" id="IPR047187">
    <property type="entry name" value="SF1_C_Upf1"/>
</dbReference>
<dbReference type="GO" id="GO:0005524">
    <property type="term" value="F:ATP binding"/>
    <property type="evidence" value="ECO:0007669"/>
    <property type="project" value="UniProtKB-KW"/>
</dbReference>
<dbReference type="SUPFAM" id="SSF52540">
    <property type="entry name" value="P-loop containing nucleoside triphosphate hydrolases"/>
    <property type="match status" value="1"/>
</dbReference>
<dbReference type="Proteomes" id="UP000199403">
    <property type="component" value="Unassembled WGS sequence"/>
</dbReference>
<sequence length="644" mass="72461">MANIREELAYTTKLLQLERQEDRDQFRNLTYRKSLKEKVASGMCWYPVDLLKVRWAFSDQLVVEISTAEISQSHAFQSGKSISFFSNAGENDRRKKFVNGVVNGVKRNKMTLSLHTEQLPDWIHEGKLGAELLFDESSYKAMEQAMEQVIRVADGRLARLRDVLLGEEVPVFSDGSAPEEFGLNESQNKALLLIQKARDLAVVHGPPGTGKTTTLVRAVLQASRTHAQVMVCAPSNAAVDVLVEKLVAEDLQVLRLGHPSRVDENLILQTLDAKTLSHPSYKIYKNLKKSGEALKRSAQKFKRNFGAAERDKRNQHMEEARRCFGEARQLHDYMQQDLLASSQVIACTLVGAASSLLKGKTFPIVFMDEAAQALEPAAWIPLLIADKLVMAGDHCQLPPTIKSRKAAEGLRHTLFEKAIARHPQASHMLTIQYRMPAGIMSFPNAVFYGKALQAAPNTLSHYLRPEEPVMEFIDTAGSGFTEFQDRETLSTGNKEEAQMLLTLLTNLMRKIGWKANAERDWEIGLIAPYSAQVRLLRQYLDENPEWVFLKQKRDAISIQTVDGFQGQEKDIMLISLTRSNPQGEIGFLSDTRRMNVALTRAKRKLIVLGDSATIGTHPFYQAFLDHVQANDCYHSVYEYWDGGQ</sequence>
<keyword evidence="9" id="KW-1185">Reference proteome</keyword>
<dbReference type="GO" id="GO:0016787">
    <property type="term" value="F:hydrolase activity"/>
    <property type="evidence" value="ECO:0007669"/>
    <property type="project" value="UniProtKB-KW"/>
</dbReference>
<gene>
    <name evidence="8" type="ORF">SAMN05192553_11194</name>
</gene>
<dbReference type="Gene3D" id="3.40.50.300">
    <property type="entry name" value="P-loop containing nucleotide triphosphate hydrolases"/>
    <property type="match status" value="2"/>
</dbReference>
<dbReference type="InterPro" id="IPR050534">
    <property type="entry name" value="Coronavir_polyprotein_1ab"/>
</dbReference>
<evidence type="ECO:0000256" key="3">
    <source>
        <dbReference type="ARBA" id="ARBA00022801"/>
    </source>
</evidence>
<evidence type="ECO:0000313" key="9">
    <source>
        <dbReference type="Proteomes" id="UP000199403"/>
    </source>
</evidence>
<dbReference type="Pfam" id="PF13087">
    <property type="entry name" value="AAA_12"/>
    <property type="match status" value="1"/>
</dbReference>
<dbReference type="Gene3D" id="2.40.30.270">
    <property type="match status" value="1"/>
</dbReference>